<feature type="domain" description="Serine hydroxymethyltransferase-like" evidence="3">
    <location>
        <begin position="3"/>
        <end position="117"/>
    </location>
</feature>
<dbReference type="GO" id="GO:0005634">
    <property type="term" value="C:nucleus"/>
    <property type="evidence" value="ECO:0007669"/>
    <property type="project" value="TreeGrafter"/>
</dbReference>
<comment type="cofactor">
    <cofactor evidence="1">
        <name>pyridoxal 5'-phosphate</name>
        <dbReference type="ChEBI" id="CHEBI:597326"/>
    </cofactor>
</comment>
<reference evidence="5" key="1">
    <citation type="submission" date="2022-11" db="UniProtKB">
        <authorList>
            <consortium name="WormBaseParasite"/>
        </authorList>
    </citation>
    <scope>IDENTIFICATION</scope>
</reference>
<dbReference type="InterPro" id="IPR015422">
    <property type="entry name" value="PyrdxlP-dep_Trfase_small"/>
</dbReference>
<name>A0A915KRM5_ROMCU</name>
<dbReference type="SUPFAM" id="SSF53383">
    <property type="entry name" value="PLP-dependent transferases"/>
    <property type="match status" value="1"/>
</dbReference>
<dbReference type="GO" id="GO:0019264">
    <property type="term" value="P:glycine biosynthetic process from serine"/>
    <property type="evidence" value="ECO:0007669"/>
    <property type="project" value="TreeGrafter"/>
</dbReference>
<dbReference type="Pfam" id="PF00464">
    <property type="entry name" value="SHMT"/>
    <property type="match status" value="1"/>
</dbReference>
<dbReference type="Proteomes" id="UP000887565">
    <property type="component" value="Unplaced"/>
</dbReference>
<dbReference type="Gene3D" id="3.90.1150.10">
    <property type="entry name" value="Aspartate Aminotransferase, domain 1"/>
    <property type="match status" value="1"/>
</dbReference>
<accession>A0A915KRM5</accession>
<dbReference type="InterPro" id="IPR015424">
    <property type="entry name" value="PyrdxlP-dep_Trfase"/>
</dbReference>
<dbReference type="AlphaFoldDB" id="A0A915KRM5"/>
<proteinExistence type="predicted"/>
<keyword evidence="4" id="KW-1185">Reference proteome</keyword>
<dbReference type="PANTHER" id="PTHR11680">
    <property type="entry name" value="SERINE HYDROXYMETHYLTRANSFERASE"/>
    <property type="match status" value="1"/>
</dbReference>
<evidence type="ECO:0000259" key="3">
    <source>
        <dbReference type="Pfam" id="PF00464"/>
    </source>
</evidence>
<protein>
    <submittedName>
        <fullName evidence="5">Serine hydroxymethyltransferase-like domain-containing protein</fullName>
    </submittedName>
</protein>
<evidence type="ECO:0000313" key="5">
    <source>
        <dbReference type="WBParaSite" id="nRc.2.0.1.t41129-RA"/>
    </source>
</evidence>
<sequence>MHAIAVAMKQSLTKEFVDYQHQVVKNAQTMANYLQEKGYTIATGGTENHLCLLDLRPLGMDGARVEFVLELMAIACNKNTAPGDKSAFTPGGIRLGSPALTSRNFKEADFKKVVDFIHEGVQFALRIQPKAGKTVKDFKNYCSTADECKVFFAKWRAEKWILLKAFCLQAKTSSNTSIQRKQLENCCKFMNQIDCYSNAKQQFNFVHNSVQSRVLRIESADTSYDAFTCTELSLVKSEG</sequence>
<dbReference type="WBParaSite" id="nRc.2.0.1.t41129-RA">
    <property type="protein sequence ID" value="nRc.2.0.1.t41129-RA"/>
    <property type="gene ID" value="nRc.2.0.1.g41129"/>
</dbReference>
<dbReference type="InterPro" id="IPR039429">
    <property type="entry name" value="SHMT-like_dom"/>
</dbReference>
<organism evidence="4 5">
    <name type="scientific">Romanomermis culicivorax</name>
    <name type="common">Nematode worm</name>
    <dbReference type="NCBI Taxonomy" id="13658"/>
    <lineage>
        <taxon>Eukaryota</taxon>
        <taxon>Metazoa</taxon>
        <taxon>Ecdysozoa</taxon>
        <taxon>Nematoda</taxon>
        <taxon>Enoplea</taxon>
        <taxon>Dorylaimia</taxon>
        <taxon>Mermithida</taxon>
        <taxon>Mermithoidea</taxon>
        <taxon>Mermithidae</taxon>
        <taxon>Romanomermis</taxon>
    </lineage>
</organism>
<dbReference type="GO" id="GO:0004372">
    <property type="term" value="F:glycine hydroxymethyltransferase activity"/>
    <property type="evidence" value="ECO:0007669"/>
    <property type="project" value="TreeGrafter"/>
</dbReference>
<evidence type="ECO:0000256" key="2">
    <source>
        <dbReference type="ARBA" id="ARBA00022898"/>
    </source>
</evidence>
<keyword evidence="2" id="KW-0663">Pyridoxal phosphate</keyword>
<dbReference type="GO" id="GO:0030170">
    <property type="term" value="F:pyridoxal phosphate binding"/>
    <property type="evidence" value="ECO:0007669"/>
    <property type="project" value="TreeGrafter"/>
</dbReference>
<dbReference type="PANTHER" id="PTHR11680:SF59">
    <property type="entry name" value="SERINE HYDROXYMETHYLTRANSFERASE, CYTOSOLIC"/>
    <property type="match status" value="1"/>
</dbReference>
<evidence type="ECO:0000256" key="1">
    <source>
        <dbReference type="ARBA" id="ARBA00001933"/>
    </source>
</evidence>
<dbReference type="GO" id="GO:0046653">
    <property type="term" value="P:tetrahydrofolate metabolic process"/>
    <property type="evidence" value="ECO:0007669"/>
    <property type="project" value="TreeGrafter"/>
</dbReference>
<dbReference type="GO" id="GO:0005739">
    <property type="term" value="C:mitochondrion"/>
    <property type="evidence" value="ECO:0007669"/>
    <property type="project" value="TreeGrafter"/>
</dbReference>
<evidence type="ECO:0000313" key="4">
    <source>
        <dbReference type="Proteomes" id="UP000887565"/>
    </source>
</evidence>
<dbReference type="InterPro" id="IPR049943">
    <property type="entry name" value="Ser_HO-MeTrfase-like"/>
</dbReference>